<dbReference type="RefSeq" id="WP_113855198.1">
    <property type="nucleotide sequence ID" value="NZ_CP011940.1"/>
</dbReference>
<reference evidence="1 2" key="1">
    <citation type="submission" date="2024-10" db="EMBL/GenBank/DDBJ databases">
        <authorList>
            <person name="Sang B.-I."/>
            <person name="Prabhaharan D."/>
        </authorList>
    </citation>
    <scope>NUCLEOTIDE SEQUENCE [LARGE SCALE GENOMIC DNA]</scope>
    <source>
        <strain evidence="1 2">MH</strain>
    </source>
</reference>
<comment type="caution">
    <text evidence="1">The sequence shown here is derived from an EMBL/GenBank/DDBJ whole genome shotgun (WGS) entry which is preliminary data.</text>
</comment>
<dbReference type="Gene3D" id="1.10.10.60">
    <property type="entry name" value="Homeodomain-like"/>
    <property type="match status" value="1"/>
</dbReference>
<dbReference type="Pfam" id="PF13384">
    <property type="entry name" value="HTH_23"/>
    <property type="match status" value="1"/>
</dbReference>
<evidence type="ECO:0000313" key="1">
    <source>
        <dbReference type="EMBL" id="MFG6274054.1"/>
    </source>
</evidence>
<organism evidence="1 2">
    <name type="scientific">Megasphaera hexanoica</name>
    <dbReference type="NCBI Taxonomy" id="1675036"/>
    <lineage>
        <taxon>Bacteria</taxon>
        <taxon>Bacillati</taxon>
        <taxon>Bacillota</taxon>
        <taxon>Negativicutes</taxon>
        <taxon>Veillonellales</taxon>
        <taxon>Veillonellaceae</taxon>
        <taxon>Megasphaera</taxon>
    </lineage>
</organism>
<gene>
    <name evidence="1" type="ORF">ACGTZG_12755</name>
</gene>
<protein>
    <submittedName>
        <fullName evidence="1">Helix-turn-helix domain-containing protein</fullName>
    </submittedName>
</protein>
<accession>A0ABW7DSF0</accession>
<dbReference type="Proteomes" id="UP001605989">
    <property type="component" value="Unassembled WGS sequence"/>
</dbReference>
<dbReference type="EMBL" id="JBIEKR010000013">
    <property type="protein sequence ID" value="MFG6274054.1"/>
    <property type="molecule type" value="Genomic_DNA"/>
</dbReference>
<name>A0ABW7DSF0_9FIRM</name>
<dbReference type="InterPro" id="IPR009057">
    <property type="entry name" value="Homeodomain-like_sf"/>
</dbReference>
<dbReference type="SUPFAM" id="SSF46689">
    <property type="entry name" value="Homeodomain-like"/>
    <property type="match status" value="1"/>
</dbReference>
<sequence>MTVNKVRGAPIKREKVFLNKNNTRPNSTRKINTKRKRRAITWNKFFTLKNMEIVRSMCRKGWTNDEIADHIGISLSTFYKWQNEHVEFSEALKEPKEYCIAKVENALLTRALGIEKEVGEKETITTKDKDGKEISKTTEKTSLIYYPPDTKAVIFYLTNRAGSDWKQKQQTEMTGKLSIDAAVNTEDRLKSALERTKTE</sequence>
<proteinExistence type="predicted"/>
<evidence type="ECO:0000313" key="2">
    <source>
        <dbReference type="Proteomes" id="UP001605989"/>
    </source>
</evidence>
<keyword evidence="2" id="KW-1185">Reference proteome</keyword>